<gene>
    <name evidence="2" type="ORF">RM764_40170</name>
</gene>
<comment type="caution">
    <text evidence="2">The sequence shown here is derived from an EMBL/GenBank/DDBJ whole genome shotgun (WGS) entry which is preliminary data.</text>
</comment>
<evidence type="ECO:0000313" key="3">
    <source>
        <dbReference type="Proteomes" id="UP001183809"/>
    </source>
</evidence>
<feature type="region of interest" description="Disordered" evidence="1">
    <location>
        <begin position="57"/>
        <end position="102"/>
    </location>
</feature>
<sequence length="102" mass="10588">MPPRTALPPTAPDLPSYDLLAPQLSGGKDSGVMMAVFMESARASSVDDRVIPYHSSLGVQEWPPDSSAASGFPARAGHPVARRVPSGLRVASRRGGPPRGGV</sequence>
<protein>
    <submittedName>
        <fullName evidence="2">Uncharacterized protein</fullName>
    </submittedName>
</protein>
<organism evidence="2 3">
    <name type="scientific">Streptomyces gibsoniae</name>
    <dbReference type="NCBI Taxonomy" id="3075529"/>
    <lineage>
        <taxon>Bacteria</taxon>
        <taxon>Bacillati</taxon>
        <taxon>Actinomycetota</taxon>
        <taxon>Actinomycetes</taxon>
        <taxon>Kitasatosporales</taxon>
        <taxon>Streptomycetaceae</taxon>
        <taxon>Streptomyces</taxon>
    </lineage>
</organism>
<dbReference type="EMBL" id="JAVREY010000094">
    <property type="protein sequence ID" value="MDT0469118.1"/>
    <property type="molecule type" value="Genomic_DNA"/>
</dbReference>
<name>A0ABU2U7B0_9ACTN</name>
<accession>A0ABU2U7B0</accession>
<dbReference type="RefSeq" id="WP_311700557.1">
    <property type="nucleotide sequence ID" value="NZ_JAVREY010000094.1"/>
</dbReference>
<reference evidence="3" key="1">
    <citation type="submission" date="2023-07" db="EMBL/GenBank/DDBJ databases">
        <title>30 novel species of actinomycetes from the DSMZ collection.</title>
        <authorList>
            <person name="Nouioui I."/>
        </authorList>
    </citation>
    <scope>NUCLEOTIDE SEQUENCE [LARGE SCALE GENOMIC DNA]</scope>
    <source>
        <strain evidence="3">DSM 41699</strain>
    </source>
</reference>
<dbReference type="Proteomes" id="UP001183809">
    <property type="component" value="Unassembled WGS sequence"/>
</dbReference>
<evidence type="ECO:0000313" key="2">
    <source>
        <dbReference type="EMBL" id="MDT0469118.1"/>
    </source>
</evidence>
<proteinExistence type="predicted"/>
<keyword evidence="3" id="KW-1185">Reference proteome</keyword>
<evidence type="ECO:0000256" key="1">
    <source>
        <dbReference type="SAM" id="MobiDB-lite"/>
    </source>
</evidence>